<evidence type="ECO:0000313" key="4">
    <source>
        <dbReference type="EMBL" id="MBU9765384.1"/>
    </source>
</evidence>
<dbReference type="PANTHER" id="PTHR22946:SF9">
    <property type="entry name" value="POLYKETIDE TRANSFERASE AF380"/>
    <property type="match status" value="1"/>
</dbReference>
<evidence type="ECO:0000313" key="5">
    <source>
        <dbReference type="Proteomes" id="UP000812982"/>
    </source>
</evidence>
<comment type="similarity">
    <text evidence="1">Belongs to the AB hydrolase superfamily.</text>
</comment>
<dbReference type="GO" id="GO:0016787">
    <property type="term" value="F:hydrolase activity"/>
    <property type="evidence" value="ECO:0007669"/>
    <property type="project" value="UniProtKB-KW"/>
</dbReference>
<comment type="caution">
    <text evidence="4">The sequence shown here is derived from an EMBL/GenBank/DDBJ whole genome shotgun (WGS) entry which is preliminary data.</text>
</comment>
<dbReference type="EMBL" id="VOMB01000020">
    <property type="protein sequence ID" value="MBU9765384.1"/>
    <property type="molecule type" value="Genomic_DNA"/>
</dbReference>
<organism evidence="4 5">
    <name type="scientific">[Mycobacterium] fortunisiensis</name>
    <dbReference type="NCBI Taxonomy" id="2600579"/>
    <lineage>
        <taxon>Bacteria</taxon>
        <taxon>Bacillati</taxon>
        <taxon>Actinomycetota</taxon>
        <taxon>Actinomycetes</taxon>
        <taxon>Mycobacteriales</taxon>
        <taxon>Mycobacteriaceae</taxon>
        <taxon>Mycolicibacterium</taxon>
    </lineage>
</organism>
<keyword evidence="5" id="KW-1185">Reference proteome</keyword>
<accession>A0ABS6KP88</accession>
<dbReference type="RefSeq" id="WP_217158971.1">
    <property type="nucleotide sequence ID" value="NZ_VOMB01000020.1"/>
</dbReference>
<sequence>MAQQVVFDVGGERCAGYLRRSDRQPGPCVVLCTGFGGTQDTPALLATAEDFTAGGFHTLTFDYRSFGESGGHPRQLVSIEGQLADIAAAVACARGLDGVDPARIALWGTSLGGGHVVSAAARDHEIAAVIAQVPFNGFPRRVEGRSTLSTLRLLAVMAEDWGRERLHLPPRYIPAVGAEGALAVMTGAGAQRAVAGMVSPTWRNEVAPRALIEMMRYRPVDFAPRVGCPLLVSLGADDAETTPDRARALAQAAPGGEVLEYPVSHFDFYTEDVRRRVVADQLAFLQRVLP</sequence>
<evidence type="ECO:0000256" key="2">
    <source>
        <dbReference type="ARBA" id="ARBA00022801"/>
    </source>
</evidence>
<keyword evidence="2 4" id="KW-0378">Hydrolase</keyword>
<dbReference type="InterPro" id="IPR050261">
    <property type="entry name" value="FrsA_esterase"/>
</dbReference>
<protein>
    <submittedName>
        <fullName evidence="4">Alpha/beta hydrolase</fullName>
    </submittedName>
</protein>
<evidence type="ECO:0000256" key="1">
    <source>
        <dbReference type="ARBA" id="ARBA00008645"/>
    </source>
</evidence>
<name>A0ABS6KP88_9MYCO</name>
<dbReference type="Pfam" id="PF12146">
    <property type="entry name" value="Hydrolase_4"/>
    <property type="match status" value="1"/>
</dbReference>
<gene>
    <name evidence="4" type="ORF">FR943_16210</name>
</gene>
<dbReference type="Proteomes" id="UP000812982">
    <property type="component" value="Unassembled WGS sequence"/>
</dbReference>
<feature type="domain" description="Serine aminopeptidase S33" evidence="3">
    <location>
        <begin position="27"/>
        <end position="254"/>
    </location>
</feature>
<evidence type="ECO:0000259" key="3">
    <source>
        <dbReference type="Pfam" id="PF12146"/>
    </source>
</evidence>
<reference evidence="4 5" key="1">
    <citation type="journal article" date="2021" name="Sci. Rep.">
        <title>Phenotypic and genomic hallmarks of a novel, potentially pathogenic rapidly growing Mycobacterium species related to the Mycobacterium fortuitum complex.</title>
        <authorList>
            <person name="Gharbi R."/>
            <person name="Khanna V."/>
            <person name="Frigui W."/>
            <person name="Mhenni B."/>
            <person name="Brosch R."/>
            <person name="Mardassi H."/>
        </authorList>
    </citation>
    <scope>NUCLEOTIDE SEQUENCE [LARGE SCALE GENOMIC DNA]</scope>
    <source>
        <strain evidence="4 5">TNTM28</strain>
    </source>
</reference>
<dbReference type="InterPro" id="IPR022742">
    <property type="entry name" value="Hydrolase_4"/>
</dbReference>
<dbReference type="PANTHER" id="PTHR22946">
    <property type="entry name" value="DIENELACTONE HYDROLASE DOMAIN-CONTAINING PROTEIN-RELATED"/>
    <property type="match status" value="1"/>
</dbReference>
<proteinExistence type="inferred from homology"/>